<evidence type="ECO:0000256" key="5">
    <source>
        <dbReference type="ARBA" id="ARBA00023274"/>
    </source>
</evidence>
<evidence type="ECO:0000256" key="3">
    <source>
        <dbReference type="ARBA" id="ARBA00022884"/>
    </source>
</evidence>
<dbReference type="HAMAP" id="MF_01337_A">
    <property type="entry name" value="Ribosomal_uL18_A"/>
    <property type="match status" value="1"/>
</dbReference>
<accession>A0A2D6LPB5</accession>
<reference evidence="8" key="1">
    <citation type="submission" date="2017-09" db="EMBL/GenBank/DDBJ databases">
        <title>The Reconstruction of 2,631 Draft Metagenome-Assembled Genomes from the Global Oceans.</title>
        <authorList>
            <person name="Tully B.J."/>
            <person name="Graham E.D."/>
            <person name="Heidelberg J.F."/>
        </authorList>
    </citation>
    <scope>NUCLEOTIDE SEQUENCE [LARGE SCALE GENOMIC DNA]</scope>
</reference>
<dbReference type="Proteomes" id="UP000226712">
    <property type="component" value="Unassembled WGS sequence"/>
</dbReference>
<protein>
    <recommendedName>
        <fullName evidence="6">Large ribosomal subunit protein uL18</fullName>
    </recommendedName>
</protein>
<keyword evidence="2 6" id="KW-0699">rRNA-binding</keyword>
<evidence type="ECO:0000256" key="6">
    <source>
        <dbReference type="HAMAP-Rule" id="MF_01337"/>
    </source>
</evidence>
<dbReference type="SUPFAM" id="SSF53137">
    <property type="entry name" value="Translational machinery components"/>
    <property type="match status" value="1"/>
</dbReference>
<evidence type="ECO:0000256" key="1">
    <source>
        <dbReference type="ARBA" id="ARBA00007116"/>
    </source>
</evidence>
<comment type="subunit">
    <text evidence="6">Part of the 50S ribosomal subunit. Contacts the 5S and 23S rRNAs.</text>
</comment>
<name>A0A2D6LPB5_9ARCH</name>
<dbReference type="GO" id="GO:0003735">
    <property type="term" value="F:structural constituent of ribosome"/>
    <property type="evidence" value="ECO:0007669"/>
    <property type="project" value="InterPro"/>
</dbReference>
<evidence type="ECO:0000256" key="4">
    <source>
        <dbReference type="ARBA" id="ARBA00022980"/>
    </source>
</evidence>
<dbReference type="GO" id="GO:0022625">
    <property type="term" value="C:cytosolic large ribosomal subunit"/>
    <property type="evidence" value="ECO:0007669"/>
    <property type="project" value="TreeGrafter"/>
</dbReference>
<comment type="similarity">
    <text evidence="1 6">Belongs to the universal ribosomal protein uL18 family.</text>
</comment>
<dbReference type="Gene3D" id="3.30.420.100">
    <property type="match status" value="1"/>
</dbReference>
<dbReference type="CDD" id="cd00432">
    <property type="entry name" value="Ribosomal_L18_L5e"/>
    <property type="match status" value="1"/>
</dbReference>
<evidence type="ECO:0000313" key="8">
    <source>
        <dbReference type="Proteomes" id="UP000226712"/>
    </source>
</evidence>
<sequence length="169" mass="18702">MSSGPTYNVKFRRRRESKTNYKKRLGLLKSNKDRLVVRKSNNSTVCEIVTYKTEGDKVRAHFTTSSLKKLGWKGHTGNIPAAYLTGYACAKKAMKDKVGEAVLDLGLVTPVHGGRIFGALKGAIDAGLTMPSDEKVFPKDGRISGKHISEDVEKNFEETKKNIDKELGE</sequence>
<dbReference type="InterPro" id="IPR057267">
    <property type="entry name" value="Rbsml_uL18_arch"/>
</dbReference>
<gene>
    <name evidence="6" type="primary">rpl18</name>
    <name evidence="7" type="ORF">CL944_00940</name>
</gene>
<dbReference type="AlphaFoldDB" id="A0A2D6LPB5"/>
<keyword evidence="4 6" id="KW-0689">Ribosomal protein</keyword>
<dbReference type="InterPro" id="IPR057268">
    <property type="entry name" value="Ribosomal_L18"/>
</dbReference>
<comment type="caution">
    <text evidence="7">The sequence shown here is derived from an EMBL/GenBank/DDBJ whole genome shotgun (WGS) entry which is preliminary data.</text>
</comment>
<dbReference type="InterPro" id="IPR005485">
    <property type="entry name" value="Rbsml_uL18_euk_arch"/>
</dbReference>
<proteinExistence type="inferred from homology"/>
<evidence type="ECO:0000313" key="7">
    <source>
        <dbReference type="EMBL" id="MAG18021.1"/>
    </source>
</evidence>
<comment type="function">
    <text evidence="6">This is one of the proteins that bind and probably mediate the attachment of the 5S RNA into the large ribosomal subunit, where it forms part of the central protuberance.</text>
</comment>
<dbReference type="GO" id="GO:0000027">
    <property type="term" value="P:ribosomal large subunit assembly"/>
    <property type="evidence" value="ECO:0007669"/>
    <property type="project" value="TreeGrafter"/>
</dbReference>
<dbReference type="EMBL" id="NZBD01000004">
    <property type="protein sequence ID" value="MAG18021.1"/>
    <property type="molecule type" value="Genomic_DNA"/>
</dbReference>
<dbReference type="PANTHER" id="PTHR23410">
    <property type="entry name" value="RIBOSOMAL PROTEIN L5-RELATED"/>
    <property type="match status" value="1"/>
</dbReference>
<keyword evidence="3 6" id="KW-0694">RNA-binding</keyword>
<dbReference type="GO" id="GO:0008097">
    <property type="term" value="F:5S rRNA binding"/>
    <property type="evidence" value="ECO:0007669"/>
    <property type="project" value="InterPro"/>
</dbReference>
<keyword evidence="5 6" id="KW-0687">Ribonucleoprotein</keyword>
<dbReference type="Pfam" id="PF17144">
    <property type="entry name" value="Ribosomal_L5e"/>
    <property type="match status" value="2"/>
</dbReference>
<dbReference type="PANTHER" id="PTHR23410:SF12">
    <property type="entry name" value="LARGE RIBOSOMAL SUBUNIT PROTEIN UL18"/>
    <property type="match status" value="1"/>
</dbReference>
<dbReference type="NCBIfam" id="NF006342">
    <property type="entry name" value="PRK08569.1"/>
    <property type="match status" value="1"/>
</dbReference>
<dbReference type="GO" id="GO:0006412">
    <property type="term" value="P:translation"/>
    <property type="evidence" value="ECO:0007669"/>
    <property type="project" value="UniProtKB-UniRule"/>
</dbReference>
<evidence type="ECO:0000256" key="2">
    <source>
        <dbReference type="ARBA" id="ARBA00022730"/>
    </source>
</evidence>
<organism evidence="7 8">
    <name type="scientific">Candidatus Iainarchaeum sp</name>
    <dbReference type="NCBI Taxonomy" id="3101447"/>
    <lineage>
        <taxon>Archaea</taxon>
        <taxon>Candidatus Iainarchaeota</taxon>
        <taxon>Candidatus Iainarchaeia</taxon>
        <taxon>Candidatus Iainarchaeales</taxon>
        <taxon>Candidatus Iainarchaeaceae</taxon>
        <taxon>Candidatus Iainarchaeum</taxon>
    </lineage>
</organism>